<feature type="transmembrane region" description="Helical" evidence="1">
    <location>
        <begin position="6"/>
        <end position="21"/>
    </location>
</feature>
<comment type="caution">
    <text evidence="2">The sequence shown here is derived from an EMBL/GenBank/DDBJ whole genome shotgun (WGS) entry which is preliminary data.</text>
</comment>
<proteinExistence type="predicted"/>
<evidence type="ECO:0000256" key="1">
    <source>
        <dbReference type="SAM" id="Phobius"/>
    </source>
</evidence>
<keyword evidence="1" id="KW-1133">Transmembrane helix</keyword>
<keyword evidence="1" id="KW-0812">Transmembrane</keyword>
<gene>
    <name evidence="2" type="ORF">LCGC14_1743780</name>
</gene>
<dbReference type="EMBL" id="LAZR01015989">
    <property type="protein sequence ID" value="KKM06456.1"/>
    <property type="molecule type" value="Genomic_DNA"/>
</dbReference>
<protein>
    <submittedName>
        <fullName evidence="2">Uncharacterized protein</fullName>
    </submittedName>
</protein>
<organism evidence="2">
    <name type="scientific">marine sediment metagenome</name>
    <dbReference type="NCBI Taxonomy" id="412755"/>
    <lineage>
        <taxon>unclassified sequences</taxon>
        <taxon>metagenomes</taxon>
        <taxon>ecological metagenomes</taxon>
    </lineage>
</organism>
<accession>A0A0F9JL64</accession>
<sequence>MVKYLALIPIFIALCHVYWSRKRIKRDRKAIEAALKDAGYV</sequence>
<evidence type="ECO:0000313" key="2">
    <source>
        <dbReference type="EMBL" id="KKM06456.1"/>
    </source>
</evidence>
<keyword evidence="1" id="KW-0472">Membrane</keyword>
<reference evidence="2" key="1">
    <citation type="journal article" date="2015" name="Nature">
        <title>Complex archaea that bridge the gap between prokaryotes and eukaryotes.</title>
        <authorList>
            <person name="Spang A."/>
            <person name="Saw J.H."/>
            <person name="Jorgensen S.L."/>
            <person name="Zaremba-Niedzwiedzka K."/>
            <person name="Martijn J."/>
            <person name="Lind A.E."/>
            <person name="van Eijk R."/>
            <person name="Schleper C."/>
            <person name="Guy L."/>
            <person name="Ettema T.J."/>
        </authorList>
    </citation>
    <scope>NUCLEOTIDE SEQUENCE</scope>
</reference>
<name>A0A0F9JL64_9ZZZZ</name>
<dbReference type="AlphaFoldDB" id="A0A0F9JL64"/>